<dbReference type="InterPro" id="IPR013830">
    <property type="entry name" value="SGNH_hydro"/>
</dbReference>
<sequence length="208" mass="23088">MKNFLAKLFVIVALFVVIRPVSANVSLVVLGDSLSAGYGMAQSESWVGVLQQRWAEKYPDITLINASISGDTTQGALNRLTGVIERHQPDAVFVELGGNDGLRGFNPATIANNLEQIITQLQQQNAKVALSQVRIPPNYGPRYNDMFSSLFSQVAEKKEVPLIPFFMEQIIVDENLMQGDGIHPNREAQPLIADIMEPHLLELVQKRY</sequence>
<dbReference type="PROSITE" id="PS01098">
    <property type="entry name" value="LIPASE_GDSL_SER"/>
    <property type="match status" value="1"/>
</dbReference>
<dbReference type="Proteomes" id="UP000182598">
    <property type="component" value="Unassembled WGS sequence"/>
</dbReference>
<dbReference type="Gene3D" id="3.40.50.1110">
    <property type="entry name" value="SGNH hydrolase"/>
    <property type="match status" value="1"/>
</dbReference>
<dbReference type="RefSeq" id="WP_055438125.1">
    <property type="nucleotide sequence ID" value="NZ_CYHB01000001.1"/>
</dbReference>
<gene>
    <name evidence="2" type="ORF">Ga0061064_0424</name>
</gene>
<accession>A0A0K6GX90</accession>
<dbReference type="InterPro" id="IPR051532">
    <property type="entry name" value="Ester_Hydrolysis_Enzymes"/>
</dbReference>
<evidence type="ECO:0000313" key="2">
    <source>
        <dbReference type="EMBL" id="CUA83108.1"/>
    </source>
</evidence>
<dbReference type="OrthoDB" id="9786188at2"/>
<dbReference type="CDD" id="cd01822">
    <property type="entry name" value="Lysophospholipase_L1_like"/>
    <property type="match status" value="1"/>
</dbReference>
<dbReference type="EMBL" id="CYHB01000001">
    <property type="protein sequence ID" value="CUA83108.1"/>
    <property type="molecule type" value="Genomic_DNA"/>
</dbReference>
<evidence type="ECO:0000259" key="1">
    <source>
        <dbReference type="Pfam" id="PF13472"/>
    </source>
</evidence>
<dbReference type="InterPro" id="IPR008265">
    <property type="entry name" value="Lipase_GDSL_AS"/>
</dbReference>
<dbReference type="SUPFAM" id="SSF52266">
    <property type="entry name" value="SGNH hydrolase"/>
    <property type="match status" value="1"/>
</dbReference>
<dbReference type="AlphaFoldDB" id="A0A0K6GX90"/>
<evidence type="ECO:0000313" key="3">
    <source>
        <dbReference type="Proteomes" id="UP000182598"/>
    </source>
</evidence>
<organism evidence="2 3">
    <name type="scientific">Pseudidiomarina woesei</name>
    <dbReference type="NCBI Taxonomy" id="1381080"/>
    <lineage>
        <taxon>Bacteria</taxon>
        <taxon>Pseudomonadati</taxon>
        <taxon>Pseudomonadota</taxon>
        <taxon>Gammaproteobacteria</taxon>
        <taxon>Alteromonadales</taxon>
        <taxon>Idiomarinaceae</taxon>
        <taxon>Pseudidiomarina</taxon>
    </lineage>
</organism>
<name>A0A0K6GX90_9GAMM</name>
<dbReference type="PANTHER" id="PTHR30383:SF24">
    <property type="entry name" value="THIOESTERASE 1_PROTEASE 1_LYSOPHOSPHOLIPASE L1"/>
    <property type="match status" value="1"/>
</dbReference>
<protein>
    <submittedName>
        <fullName evidence="2">Lysophospholipase L1 or related esterase</fullName>
    </submittedName>
</protein>
<dbReference type="PANTHER" id="PTHR30383">
    <property type="entry name" value="THIOESTERASE 1/PROTEASE 1/LYSOPHOSPHOLIPASE L1"/>
    <property type="match status" value="1"/>
</dbReference>
<feature type="domain" description="SGNH hydrolase-type esterase" evidence="1">
    <location>
        <begin position="29"/>
        <end position="187"/>
    </location>
</feature>
<dbReference type="GO" id="GO:0004622">
    <property type="term" value="F:phosphatidylcholine lysophospholipase activity"/>
    <property type="evidence" value="ECO:0007669"/>
    <property type="project" value="TreeGrafter"/>
</dbReference>
<dbReference type="InterPro" id="IPR036514">
    <property type="entry name" value="SGNH_hydro_sf"/>
</dbReference>
<dbReference type="Pfam" id="PF13472">
    <property type="entry name" value="Lipase_GDSL_2"/>
    <property type="match status" value="1"/>
</dbReference>
<proteinExistence type="predicted"/>
<keyword evidence="3" id="KW-1185">Reference proteome</keyword>
<dbReference type="GO" id="GO:0006629">
    <property type="term" value="P:lipid metabolic process"/>
    <property type="evidence" value="ECO:0007669"/>
    <property type="project" value="InterPro"/>
</dbReference>
<reference evidence="3" key="1">
    <citation type="submission" date="2015-08" db="EMBL/GenBank/DDBJ databases">
        <authorList>
            <person name="Varghese N."/>
        </authorList>
    </citation>
    <scope>NUCLEOTIDE SEQUENCE [LARGE SCALE GENOMIC DNA]</scope>
    <source>
        <strain evidence="3">DSM 27808</strain>
    </source>
</reference>